<proteinExistence type="predicted"/>
<protein>
    <submittedName>
        <fullName evidence="3">Uncharacterized protein</fullName>
    </submittedName>
</protein>
<dbReference type="AlphaFoldDB" id="A0A8H3EEP3"/>
<keyword evidence="2" id="KW-1133">Transmembrane helix</keyword>
<keyword evidence="4" id="KW-1185">Reference proteome</keyword>
<evidence type="ECO:0000256" key="1">
    <source>
        <dbReference type="SAM" id="MobiDB-lite"/>
    </source>
</evidence>
<evidence type="ECO:0000313" key="4">
    <source>
        <dbReference type="Proteomes" id="UP000664203"/>
    </source>
</evidence>
<feature type="transmembrane region" description="Helical" evidence="2">
    <location>
        <begin position="182"/>
        <end position="201"/>
    </location>
</feature>
<reference evidence="3" key="1">
    <citation type="submission" date="2021-03" db="EMBL/GenBank/DDBJ databases">
        <authorList>
            <person name="Tagirdzhanova G."/>
        </authorList>
    </citation>
    <scope>NUCLEOTIDE SEQUENCE</scope>
</reference>
<feature type="compositionally biased region" description="Polar residues" evidence="1">
    <location>
        <begin position="17"/>
        <end position="27"/>
    </location>
</feature>
<sequence length="232" mass="25754">MVSTRNHPSSFPPPDLSPTTKTLTRSTRSPRKGSWAHTPSTITLLWLLASLPAVFWDTAYVLLRPHSMPNGSLHAPIFTPYALYGQVDYIYGEKAYKEHNGFTSAQASLNIVESAGYVGYLWVVWKYGEGEKRVLGGGWGGVACLVAFALSVMTVSKTVLYWSNEFFSGFENIGHNDPLSLLFLWIIPNGLWLVFPSYMMYEFARDILHGLAIASGDRSSKPARAVTPTKDE</sequence>
<dbReference type="OrthoDB" id="60858at2759"/>
<feature type="transmembrane region" description="Helical" evidence="2">
    <location>
        <begin position="44"/>
        <end position="63"/>
    </location>
</feature>
<keyword evidence="2" id="KW-0812">Transmembrane</keyword>
<name>A0A8H3EEP3_9LECA</name>
<dbReference type="PANTHER" id="PTHR37919">
    <property type="entry name" value="PROTEIN CBG05606"/>
    <property type="match status" value="1"/>
</dbReference>
<feature type="transmembrane region" description="Helical" evidence="2">
    <location>
        <begin position="142"/>
        <end position="162"/>
    </location>
</feature>
<evidence type="ECO:0000256" key="2">
    <source>
        <dbReference type="SAM" id="Phobius"/>
    </source>
</evidence>
<evidence type="ECO:0000313" key="3">
    <source>
        <dbReference type="EMBL" id="CAF9903813.1"/>
    </source>
</evidence>
<keyword evidence="2" id="KW-0472">Membrane</keyword>
<accession>A0A8H3EEP3</accession>
<comment type="caution">
    <text evidence="3">The sequence shown here is derived from an EMBL/GenBank/DDBJ whole genome shotgun (WGS) entry which is preliminary data.</text>
</comment>
<dbReference type="Proteomes" id="UP000664203">
    <property type="component" value="Unassembled WGS sequence"/>
</dbReference>
<dbReference type="EMBL" id="CAJPDR010000002">
    <property type="protein sequence ID" value="CAF9903813.1"/>
    <property type="molecule type" value="Genomic_DNA"/>
</dbReference>
<gene>
    <name evidence="3" type="ORF">ALECFALPRED_002991</name>
</gene>
<feature type="region of interest" description="Disordered" evidence="1">
    <location>
        <begin position="1"/>
        <end position="36"/>
    </location>
</feature>
<dbReference type="PANTHER" id="PTHR37919:SF2">
    <property type="entry name" value="EXPERA DOMAIN-CONTAINING PROTEIN"/>
    <property type="match status" value="1"/>
</dbReference>
<organism evidence="3 4">
    <name type="scientific">Alectoria fallacina</name>
    <dbReference type="NCBI Taxonomy" id="1903189"/>
    <lineage>
        <taxon>Eukaryota</taxon>
        <taxon>Fungi</taxon>
        <taxon>Dikarya</taxon>
        <taxon>Ascomycota</taxon>
        <taxon>Pezizomycotina</taxon>
        <taxon>Lecanoromycetes</taxon>
        <taxon>OSLEUM clade</taxon>
        <taxon>Lecanoromycetidae</taxon>
        <taxon>Lecanorales</taxon>
        <taxon>Lecanorineae</taxon>
        <taxon>Parmeliaceae</taxon>
        <taxon>Alectoria</taxon>
    </lineage>
</organism>